<dbReference type="EC" id="4.1.1.65" evidence="11"/>
<evidence type="ECO:0000256" key="8">
    <source>
        <dbReference type="ARBA" id="ARBA00023239"/>
    </source>
</evidence>
<dbReference type="GO" id="GO:0016540">
    <property type="term" value="P:protein autoprocessing"/>
    <property type="evidence" value="ECO:0007669"/>
    <property type="project" value="UniProtKB-UniRule"/>
</dbReference>
<evidence type="ECO:0000256" key="3">
    <source>
        <dbReference type="ARBA" id="ARBA00022793"/>
    </source>
</evidence>
<evidence type="ECO:0000256" key="11">
    <source>
        <dbReference type="HAMAP-Rule" id="MF_03209"/>
    </source>
</evidence>
<evidence type="ECO:0000256" key="12">
    <source>
        <dbReference type="SAM" id="MobiDB-lite"/>
    </source>
</evidence>
<feature type="chain" id="PRO_5023242681" description="Phosphatidylserine decarboxylase 2 beta chain" evidence="11">
    <location>
        <begin position="1"/>
        <end position="963"/>
    </location>
</feature>
<dbReference type="EMBL" id="GL996510">
    <property type="protein sequence ID" value="EGV66499.1"/>
    <property type="molecule type" value="Genomic_DNA"/>
</dbReference>
<feature type="active site" description="Charge relay system; for autoendoproteolytic cleavage activity" evidence="11">
    <location>
        <position position="964"/>
    </location>
</feature>
<evidence type="ECO:0000313" key="15">
    <source>
        <dbReference type="Proteomes" id="UP000000707"/>
    </source>
</evidence>
<keyword evidence="4 11" id="KW-0443">Lipid metabolism</keyword>
<evidence type="ECO:0000256" key="4">
    <source>
        <dbReference type="ARBA" id="ARBA00023098"/>
    </source>
</evidence>
<comment type="similarity">
    <text evidence="11">Belongs to the phosphatidylserine decarboxylase family. PSD-B subfamily. Eukaryotic type II sub-subfamily.</text>
</comment>
<keyword evidence="11" id="KW-0967">Endosome</keyword>
<organism evidence="15">
    <name type="scientific">Candida tenuis (strain ATCC 10573 / BCRC 21748 / CBS 615 / JCM 9827 / NBRC 10315 / NRRL Y-1498 / VKM Y-70)</name>
    <name type="common">Yeast</name>
    <name type="synonym">Yamadazyma tenuis</name>
    <dbReference type="NCBI Taxonomy" id="590646"/>
    <lineage>
        <taxon>Eukaryota</taxon>
        <taxon>Fungi</taxon>
        <taxon>Dikarya</taxon>
        <taxon>Ascomycota</taxon>
        <taxon>Saccharomycotina</taxon>
        <taxon>Pichiomycetes</taxon>
        <taxon>Debaryomycetaceae</taxon>
        <taxon>Yamadazyma</taxon>
    </lineage>
</organism>
<dbReference type="OrthoDB" id="67700at2759"/>
<comment type="subcellular location">
    <subcellularLocation>
        <location evidence="11">Golgi apparatus membrane</location>
        <topology evidence="11">Peripheral membrane protein</topology>
        <orientation evidence="11">Cytoplasmic side</orientation>
    </subcellularLocation>
    <subcellularLocation>
        <location evidence="11">Endosome membrane</location>
        <topology evidence="11">Peripheral membrane protein</topology>
        <orientation evidence="11">Cytoplasmic side</orientation>
    </subcellularLocation>
</comment>
<dbReference type="HOGENOM" id="CLU_002661_0_0_1"/>
<dbReference type="HAMAP" id="MF_00663">
    <property type="entry name" value="PS_decarb_PSD_B_type2"/>
    <property type="match status" value="1"/>
</dbReference>
<comment type="cofactor">
    <cofactor evidence="11">
        <name>pyruvate</name>
        <dbReference type="ChEBI" id="CHEBI:15361"/>
    </cofactor>
    <text evidence="11">Binds 1 pyruvoyl group covalently per subunit.</text>
</comment>
<keyword evidence="9 11" id="KW-1208">Phospholipid metabolism</keyword>
<keyword evidence="8 11" id="KW-0456">Lyase</keyword>
<comment type="pathway">
    <text evidence="1">Lipid metabolism.</text>
</comment>
<evidence type="ECO:0000256" key="7">
    <source>
        <dbReference type="ARBA" id="ARBA00023209"/>
    </source>
</evidence>
<feature type="modified residue" description="Pyruvic acid (Ser); by autocatalysis" evidence="11">
    <location>
        <position position="964"/>
    </location>
</feature>
<comment type="domain">
    <text evidence="11">The C2 domains have an essential, but non-catalytic function. They may facilitate interactions with other proteins and are required for lipid transport function.</text>
</comment>
<name>G3AWA7_CANTC</name>
<dbReference type="PROSITE" id="PS50004">
    <property type="entry name" value="C2"/>
    <property type="match status" value="2"/>
</dbReference>
<dbReference type="GO" id="GO:0006646">
    <property type="term" value="P:phosphatidylethanolamine biosynthetic process"/>
    <property type="evidence" value="ECO:0007669"/>
    <property type="project" value="UniProtKB-UniRule"/>
</dbReference>
<comment type="PTM">
    <text evidence="11">Is synthesized initially as an inactive proenzyme. Formation of the active enzyme involves a self-maturation process in which the active site pyruvoyl group is generated from an internal serine residue via an autocatalytic post-translational modification. Two non-identical subunits are generated from the proenzyme in this reaction, and the pyruvate is formed at the N-terminus of the alpha chain, which is derived from the carboxyl end of the proenzyme. The autoendoproteolytic cleavage occurs by a canonical serine protease mechanism, in which the side chain hydroxyl group of the serine supplies its oxygen atom to form the C-terminus of the beta chain, while the remainder of the serine residue undergoes an oxidative deamination to produce ammonia and the pyruvoyl prosthetic group on the alpha chain. During this reaction, the Ser that is part of the protease active site of the proenzyme becomes the pyruvoyl prosthetic group, which constitutes an essential element of the active site of the mature decarboxylase.</text>
</comment>
<dbReference type="InterPro" id="IPR033177">
    <property type="entry name" value="PSD-B"/>
</dbReference>
<evidence type="ECO:0000256" key="5">
    <source>
        <dbReference type="ARBA" id="ARBA00023136"/>
    </source>
</evidence>
<dbReference type="InterPro" id="IPR033179">
    <property type="entry name" value="PSD_type2_pro"/>
</dbReference>
<evidence type="ECO:0000259" key="13">
    <source>
        <dbReference type="PROSITE" id="PS50004"/>
    </source>
</evidence>
<comment type="function">
    <text evidence="11">Catalyzes the formation of phosphatidylethanolamine (PtdEtn) from phosphatidylserine (PtdSer). Plays a central role in phospholipid metabolism and in the interorganelle trafficking of phosphatidylserine.</text>
</comment>
<feature type="domain" description="C2" evidence="13">
    <location>
        <begin position="9"/>
        <end position="139"/>
    </location>
</feature>
<dbReference type="GO" id="GO:0004609">
    <property type="term" value="F:phosphatidylserine decarboxylase activity"/>
    <property type="evidence" value="ECO:0007669"/>
    <property type="project" value="UniProtKB-UniRule"/>
</dbReference>
<evidence type="ECO:0000313" key="14">
    <source>
        <dbReference type="EMBL" id="EGV66499.1"/>
    </source>
</evidence>
<comment type="subunit">
    <text evidence="11">Heterodimer of a large membrane-associated beta subunit and a small pyruvoyl-containing alpha subunit. Interacts with pstB2. This interaction may be a means to structurally tether the donor membrane (ER) harboring PstB2 to acceptor membranes (Golgi/endosomes) harboring PSD2 during PtdSer transport to the site of PtdEtn synthesis.</text>
</comment>
<keyword evidence="5 11" id="KW-0472">Membrane</keyword>
<dbReference type="SMART" id="SM00239">
    <property type="entry name" value="C2"/>
    <property type="match status" value="2"/>
</dbReference>
<gene>
    <name evidence="11" type="primary">PSD2</name>
    <name evidence="14" type="ORF">CANTEDRAFT_117432</name>
</gene>
<dbReference type="GO" id="GO:0010008">
    <property type="term" value="C:endosome membrane"/>
    <property type="evidence" value="ECO:0007669"/>
    <property type="project" value="UniProtKB-SubCell"/>
</dbReference>
<dbReference type="Pfam" id="PF02666">
    <property type="entry name" value="PS_Dcarbxylase"/>
    <property type="match status" value="1"/>
</dbReference>
<dbReference type="InterPro" id="IPR035892">
    <property type="entry name" value="C2_domain_sf"/>
</dbReference>
<dbReference type="CDD" id="cd00030">
    <property type="entry name" value="C2"/>
    <property type="match status" value="1"/>
</dbReference>
<sequence length="1080" mass="123782">MAIIKRRAPRSSSQSSAATVSPTENLFINIHANRAADLIEESRLDIASRITANRTNPILLANLNGQIKKTKRKLSSNNPSWDQILSLPLKPYDRSSVVTLSVWDKHRGYKNYLGELRIDLASVFGDGDNFTPKTELKWYKLYSNDSQKHFVTGSLLLAFELVVKQKKGLAKRSQTVEDFKAMDLTSVAAPSNKKLELLNDWKKSLIYSDDAKALSVNDQGFYSDSGDVSDISDVSLSEADAASLYSDTHSQRSNELSEPQHNLSPEFDIKEQNHMFSTDDLTTDFDESDAVSLVDNEGGRSDPQTRRTRRFKHRKPKHPERSKFEIKNRKVDGVLFLEVVSCSDLPPVRRLTGMGRFDMDPFVVVTFGKQTFRTSWKRHNLNPIFNERLAFEILKQEKSFEVHFLVLDKDRFSLHDDVASVSIPLKDLTKTATAAPKSMYLRPAAEASGESLELTQEEFTDSELPSNKSITIVENNNLVETMEKRIIRKKLKLKYSDTSRFKTMDLALNLVDDKYKNKYSPKLKVRVRYETYENLRRSFWERLLDQYNLADSQDTNIQEKTYDYIELISLLDTLGCENSDEIVTKFFAKYGRSPWGGDTLQIEQICECLEEHIAADDTNNKLFEIEQCPNCLKKRFINKHDVDIVTHFAICGSKDWSLVDKLLVSSYVTPQLASKRWFTKVLIKLSYGKYQLGSNSANILVQDRMTGIILEEKMGVYVRLGIRLLYKGLDKARTKRIRSLLYKLSVKQGTKFDDPASKHDIPSFVRFHKLDLSECLDEDLSKYATFNEFFYRRLKPGARTIEREDDDRVVISPADCRCVVFDSVVESTKLWIKGRNFTIAKLFNGNFYGLENKDIYRAENCAVAVFRLAPQDYHRFHCPVSGVIKKIKFIEGEYYTVNPMAIRSELDVFGENVRALIAIETETFGTVVMIPVGAMMVGSTILTRQEGEEVKKGEEMGYFKFGGSTVILLFERNKFKFDSDLVENSRQQMETLVRVGQSVGHSPGIEEVRRDHMEFSKLTESTRKNLIRVITGGDLADVKEFRSWEASNLTFDDDLDSMVEYVSDYDEEEEKDEDEEGIIY</sequence>
<comment type="catalytic activity">
    <reaction evidence="11">
        <text>a 1,2-diacyl-sn-glycero-3-phospho-L-serine + H(+) = a 1,2-diacyl-sn-glycero-3-phosphoethanolamine + CO2</text>
        <dbReference type="Rhea" id="RHEA:20828"/>
        <dbReference type="ChEBI" id="CHEBI:15378"/>
        <dbReference type="ChEBI" id="CHEBI:16526"/>
        <dbReference type="ChEBI" id="CHEBI:57262"/>
        <dbReference type="ChEBI" id="CHEBI:64612"/>
        <dbReference type="EC" id="4.1.1.65"/>
    </reaction>
</comment>
<keyword evidence="3 11" id="KW-0210">Decarboxylase</keyword>
<evidence type="ECO:0000256" key="1">
    <source>
        <dbReference type="ARBA" id="ARBA00005189"/>
    </source>
</evidence>
<dbReference type="SUPFAM" id="SSF49562">
    <property type="entry name" value="C2 domain (Calcium/lipid-binding domain, CaLB)"/>
    <property type="match status" value="2"/>
</dbReference>
<keyword evidence="2 11" id="KW-0444">Lipid biosynthesis</keyword>
<evidence type="ECO:0000256" key="9">
    <source>
        <dbReference type="ARBA" id="ARBA00023264"/>
    </source>
</evidence>
<keyword evidence="6 11" id="KW-0865">Zymogen</keyword>
<feature type="active site" description="Schiff-base intermediate with substrate; via pyruvic acid; for decarboxylase activity" evidence="11">
    <location>
        <position position="964"/>
    </location>
</feature>
<feature type="domain" description="C2" evidence="13">
    <location>
        <begin position="315"/>
        <end position="439"/>
    </location>
</feature>
<dbReference type="InterPro" id="IPR003817">
    <property type="entry name" value="PS_Dcarbxylase"/>
</dbReference>
<dbReference type="GO" id="GO:0005795">
    <property type="term" value="C:Golgi stack"/>
    <property type="evidence" value="ECO:0007669"/>
    <property type="project" value="UniProtKB-UniRule"/>
</dbReference>
<dbReference type="PANTHER" id="PTHR10067:SF17">
    <property type="entry name" value="PHOSPHATIDYLSERINE DECARBOXYLASE PROENZYME 2"/>
    <property type="match status" value="1"/>
</dbReference>
<accession>G3AWA7</accession>
<feature type="site" description="Cleavage (non-hydrolytic); by autocatalysis" evidence="11">
    <location>
        <begin position="963"/>
        <end position="964"/>
    </location>
</feature>
<dbReference type="UniPathway" id="UPA00558">
    <property type="reaction ID" value="UER00616"/>
</dbReference>
<dbReference type="AlphaFoldDB" id="G3AWA7"/>
<dbReference type="InterPro" id="IPR000008">
    <property type="entry name" value="C2_dom"/>
</dbReference>
<feature type="region of interest" description="Disordered" evidence="12">
    <location>
        <begin position="291"/>
        <end position="322"/>
    </location>
</feature>
<evidence type="ECO:0000256" key="6">
    <source>
        <dbReference type="ARBA" id="ARBA00023145"/>
    </source>
</evidence>
<keyword evidence="11" id="KW-0333">Golgi apparatus</keyword>
<dbReference type="eggNOG" id="KOG2419">
    <property type="taxonomic scope" value="Eukaryota"/>
</dbReference>
<dbReference type="STRING" id="590646.G3AWA7"/>
<dbReference type="Pfam" id="PF00168">
    <property type="entry name" value="C2"/>
    <property type="match status" value="2"/>
</dbReference>
<reference evidence="14 15" key="1">
    <citation type="journal article" date="2011" name="Proc. Natl. Acad. Sci. U.S.A.">
        <title>Comparative genomics of xylose-fermenting fungi for enhanced biofuel production.</title>
        <authorList>
            <person name="Wohlbach D.J."/>
            <person name="Kuo A."/>
            <person name="Sato T.K."/>
            <person name="Potts K.M."/>
            <person name="Salamov A.A."/>
            <person name="LaButti K.M."/>
            <person name="Sun H."/>
            <person name="Clum A."/>
            <person name="Pangilinan J.L."/>
            <person name="Lindquist E.A."/>
            <person name="Lucas S."/>
            <person name="Lapidus A."/>
            <person name="Jin M."/>
            <person name="Gunawan C."/>
            <person name="Balan V."/>
            <person name="Dale B.E."/>
            <person name="Jeffries T.W."/>
            <person name="Zinkel R."/>
            <person name="Barry K.W."/>
            <person name="Grigoriev I.V."/>
            <person name="Gasch A.P."/>
        </authorList>
    </citation>
    <scope>NUCLEOTIDE SEQUENCE [LARGE SCALE GENOMIC DNA]</scope>
    <source>
        <strain evidence="15">ATCC 10573 / BCRC 21748 / CBS 615 / JCM 9827 / NBRC 10315 / NRRL Y-1498 / VKM Y-70</strain>
    </source>
</reference>
<evidence type="ECO:0000256" key="10">
    <source>
        <dbReference type="ARBA" id="ARBA00023317"/>
    </source>
</evidence>
<feature type="active site" description="Charge relay system; for autoendoproteolytic cleavage activity" evidence="11">
    <location>
        <position position="815"/>
    </location>
</feature>
<keyword evidence="10 11" id="KW-0670">Pyruvate</keyword>
<feature type="chain" id="PRO_5023242680" description="Phosphatidylserine decarboxylase 2 alpha chain" evidence="11">
    <location>
        <begin position="964"/>
        <end position="1080"/>
    </location>
</feature>
<dbReference type="Proteomes" id="UP000000707">
    <property type="component" value="Unassembled WGS sequence"/>
</dbReference>
<comment type="pathway">
    <text evidence="11">Phospholipid metabolism; phosphatidylethanolamine biosynthesis; phosphatidylethanolamine from CDP-diacylglycerol: step 2/2.</text>
</comment>
<dbReference type="NCBIfam" id="TIGR00163">
    <property type="entry name" value="PS_decarb"/>
    <property type="match status" value="1"/>
</dbReference>
<protein>
    <recommendedName>
        <fullName evidence="11">Phosphatidylserine decarboxylase proenzyme 2</fullName>
        <ecNumber evidence="11">4.1.1.65</ecNumber>
    </recommendedName>
    <component>
        <recommendedName>
            <fullName evidence="11">Phosphatidylserine decarboxylase 2 beta chain</fullName>
        </recommendedName>
    </component>
    <component>
        <recommendedName>
            <fullName evidence="11">Phosphatidylserine decarboxylase 2 alpha chain</fullName>
        </recommendedName>
    </component>
</protein>
<dbReference type="Gene3D" id="2.60.40.150">
    <property type="entry name" value="C2 domain"/>
    <property type="match status" value="2"/>
</dbReference>
<keyword evidence="7 11" id="KW-0594">Phospholipid biosynthesis</keyword>
<dbReference type="GO" id="GO:0000139">
    <property type="term" value="C:Golgi membrane"/>
    <property type="evidence" value="ECO:0007669"/>
    <property type="project" value="UniProtKB-SubCell"/>
</dbReference>
<proteinExistence type="inferred from homology"/>
<feature type="active site" description="Charge relay system; for autoendoproteolytic cleavage activity" evidence="11">
    <location>
        <position position="877"/>
    </location>
</feature>
<keyword evidence="15" id="KW-1185">Reference proteome</keyword>
<evidence type="ECO:0000256" key="2">
    <source>
        <dbReference type="ARBA" id="ARBA00022516"/>
    </source>
</evidence>
<dbReference type="PANTHER" id="PTHR10067">
    <property type="entry name" value="PHOSPHATIDYLSERINE DECARBOXYLASE"/>
    <property type="match status" value="1"/>
</dbReference>
<feature type="compositionally biased region" description="Basic residues" evidence="12">
    <location>
        <begin position="306"/>
        <end position="318"/>
    </location>
</feature>